<dbReference type="FunFam" id="3.40.50.300:FF:000533">
    <property type="entry name" value="Helicase, Snf2 family"/>
    <property type="match status" value="1"/>
</dbReference>
<dbReference type="Pfam" id="PF08455">
    <property type="entry name" value="SNF2_assoc"/>
    <property type="match status" value="1"/>
</dbReference>
<evidence type="ECO:0000259" key="5">
    <source>
        <dbReference type="PROSITE" id="PS51194"/>
    </source>
</evidence>
<keyword evidence="2" id="KW-0479">Metal-binding</keyword>
<dbReference type="Pfam" id="PF00271">
    <property type="entry name" value="Helicase_C"/>
    <property type="match status" value="1"/>
</dbReference>
<dbReference type="SUPFAM" id="SSF52540">
    <property type="entry name" value="P-loop containing nucleoside triphosphate hydrolases"/>
    <property type="match status" value="2"/>
</dbReference>
<dbReference type="PATRIC" id="fig|398512.5.peg.4773"/>
<evidence type="ECO:0000256" key="1">
    <source>
        <dbReference type="ARBA" id="ARBA00022801"/>
    </source>
</evidence>
<dbReference type="SMART" id="SM00487">
    <property type="entry name" value="DEXDc"/>
    <property type="match status" value="1"/>
</dbReference>
<sequence>MININDNNIKNMAAHEMAYALGCSIADNVRNLEYIKHDDCISAIIEDDFNYYAIVKMNKDGKVQSFACQCSEFYNYDGACRHIVALLKKAQEKYSGDSFKNNKDVFIPFTFNKASSKHIKAQLWLEHEFTSMGYDKVALELKLKAGETKPYVVKNIKSFLEALEENRFYHFTKKYEIDFRNTFFDGTDKKVLDLLTDILRKEKVMDDYLSYRSYYRENNSIFFGNTVKLFEDNLKAYLEIVKNSEKPLIYSGSFNQNLKIEDDLEVKIKVEEKNGDLLMNANYDDNIKIMALTQNFEYAFDPYKLVVYRIPEEKKQLLDKIHSTRTEKKNPTYRIRKEDRVHFLKEFIPSVKESCHVEIDPELAQKVIEQELQCKIYFDITGKGISAKVRFTYGDKTLKPGISENTSELILRDHEKEKKIISLLNSCGMYQKGDLFYSETEDDIAELISGKIDMLKEAAELFYSDAFKALKIKNVNSVQMGIRLNTNSNLLEFDFNVDDFGDDEILNLLDSVREKKKYYRLKDGSILKLDNKQLIDLSMLFSDLDINEKKIKGSKINLPSNKALFLDNYLDEKEFKLVSKNADYEKLVSEILNPKDLNIKLTSDLEGVLRDYQKFGYKWLKTLSHYGFGGILADDMGLGKTLQVLSFIKSEKAEDTTPCLVVAPTSLVFNWKAEVEKFVPDLSAAVISGTKTERESLIKEIQNYDLAITSYGSLKRDIEQYENINFSYVFVDEAQHIKNPATLNAGSVKSLRAKGCFALTGTPIENTLTELWSVFDFIMPGYLMSHHKFIKKFESPIVKNDDKEALKRLSQFIKPFVLRRLKKDVLKELPDKIESKTIAEMTVDQKKLYAAYLKKAQGEVASEIKTNGIEKSKIKILAILTRLRQLCCHPATFIDNYKGGSGKLDTLMELVENSIESGHRMLIFSQFTSMLQIIGAELNKLKIPYFYLDGSTKAEDRLKMVNSYNSLEKPVFLISLKAGGTGLNLTAADIVIHFDPWWNPSVEDQATDRAYRIGQTKVVQVFKIVAKGTIEERILELQEKKKDLINNVIHAGENLVTQLSETEIRNLFQMNI</sequence>
<dbReference type="InterPro" id="IPR001650">
    <property type="entry name" value="Helicase_C-like"/>
</dbReference>
<comment type="caution">
    <text evidence="6">The sequence shown here is derived from an EMBL/GenBank/DDBJ whole genome shotgun (WGS) entry which is preliminary data.</text>
</comment>
<dbReference type="InterPro" id="IPR049730">
    <property type="entry name" value="SNF2/RAD54-like_C"/>
</dbReference>
<dbReference type="AlphaFoldDB" id="A0A0L6JV35"/>
<dbReference type="Gene3D" id="3.40.50.10810">
    <property type="entry name" value="Tandem AAA-ATPase domain"/>
    <property type="match status" value="1"/>
</dbReference>
<dbReference type="InterPro" id="IPR007527">
    <property type="entry name" value="Znf_SWIM"/>
</dbReference>
<dbReference type="PROSITE" id="PS51194">
    <property type="entry name" value="HELICASE_CTER"/>
    <property type="match status" value="1"/>
</dbReference>
<evidence type="ECO:0000256" key="2">
    <source>
        <dbReference type="PROSITE-ProRule" id="PRU00325"/>
    </source>
</evidence>
<evidence type="ECO:0000313" key="6">
    <source>
        <dbReference type="EMBL" id="KNY29282.1"/>
    </source>
</evidence>
<organism evidence="6 7">
    <name type="scientific">Pseudobacteroides cellulosolvens ATCC 35603 = DSM 2933</name>
    <dbReference type="NCBI Taxonomy" id="398512"/>
    <lineage>
        <taxon>Bacteria</taxon>
        <taxon>Bacillati</taxon>
        <taxon>Bacillota</taxon>
        <taxon>Clostridia</taxon>
        <taxon>Eubacteriales</taxon>
        <taxon>Oscillospiraceae</taxon>
        <taxon>Pseudobacteroides</taxon>
    </lineage>
</organism>
<protein>
    <submittedName>
        <fullName evidence="6">SNF2 helicase associated domain protein</fullName>
    </submittedName>
</protein>
<dbReference type="InterPro" id="IPR013663">
    <property type="entry name" value="Helicase_SWF/SNF/SWI_bac"/>
</dbReference>
<dbReference type="RefSeq" id="WP_036935806.1">
    <property type="nucleotide sequence ID" value="NZ_LGTC01000001.1"/>
</dbReference>
<dbReference type="GO" id="GO:0005524">
    <property type="term" value="F:ATP binding"/>
    <property type="evidence" value="ECO:0007669"/>
    <property type="project" value="InterPro"/>
</dbReference>
<proteinExistence type="predicted"/>
<dbReference type="PROSITE" id="PS50966">
    <property type="entry name" value="ZF_SWIM"/>
    <property type="match status" value="1"/>
</dbReference>
<feature type="domain" description="SWIM-type" evidence="3">
    <location>
        <begin position="53"/>
        <end position="91"/>
    </location>
</feature>
<keyword evidence="2" id="KW-0863">Zinc-finger</keyword>
<dbReference type="GO" id="GO:0008270">
    <property type="term" value="F:zinc ion binding"/>
    <property type="evidence" value="ECO:0007669"/>
    <property type="project" value="UniProtKB-KW"/>
</dbReference>
<dbReference type="CDD" id="cd18793">
    <property type="entry name" value="SF2_C_SNF"/>
    <property type="match status" value="1"/>
</dbReference>
<dbReference type="CDD" id="cd18012">
    <property type="entry name" value="DEXQc_arch_SWI2_SNF2"/>
    <property type="match status" value="1"/>
</dbReference>
<dbReference type="FunFam" id="3.40.50.10810:FF:000054">
    <property type="entry name" value="Helicase, Snf2 family"/>
    <property type="match status" value="1"/>
</dbReference>
<dbReference type="STRING" id="398512.Bccel_4556"/>
<dbReference type="Pfam" id="PF00176">
    <property type="entry name" value="SNF2-rel_dom"/>
    <property type="match status" value="1"/>
</dbReference>
<evidence type="ECO:0000313" key="7">
    <source>
        <dbReference type="Proteomes" id="UP000036923"/>
    </source>
</evidence>
<evidence type="ECO:0000259" key="4">
    <source>
        <dbReference type="PROSITE" id="PS51192"/>
    </source>
</evidence>
<dbReference type="Gene3D" id="3.40.50.300">
    <property type="entry name" value="P-loop containing nucleotide triphosphate hydrolases"/>
    <property type="match status" value="1"/>
</dbReference>
<dbReference type="InterPro" id="IPR000330">
    <property type="entry name" value="SNF2_N"/>
</dbReference>
<dbReference type="InterPro" id="IPR038718">
    <property type="entry name" value="SNF2-like_sf"/>
</dbReference>
<dbReference type="SMART" id="SM00490">
    <property type="entry name" value="HELICc"/>
    <property type="match status" value="1"/>
</dbReference>
<keyword evidence="1" id="KW-0378">Hydrolase</keyword>
<dbReference type="GO" id="GO:0016787">
    <property type="term" value="F:hydrolase activity"/>
    <property type="evidence" value="ECO:0007669"/>
    <property type="project" value="UniProtKB-KW"/>
</dbReference>
<keyword evidence="2" id="KW-0862">Zinc</keyword>
<name>A0A0L6JV35_9FIRM</name>
<dbReference type="EMBL" id="LGTC01000001">
    <property type="protein sequence ID" value="KNY29282.1"/>
    <property type="molecule type" value="Genomic_DNA"/>
</dbReference>
<dbReference type="Proteomes" id="UP000036923">
    <property type="component" value="Unassembled WGS sequence"/>
</dbReference>
<reference evidence="7" key="1">
    <citation type="submission" date="2015-07" db="EMBL/GenBank/DDBJ databases">
        <title>Near-Complete Genome Sequence of the Cellulolytic Bacterium Bacteroides (Pseudobacteroides) cellulosolvens ATCC 35603.</title>
        <authorList>
            <person name="Dassa B."/>
            <person name="Utturkar S.M."/>
            <person name="Klingeman D.M."/>
            <person name="Hurt R.A."/>
            <person name="Keller M."/>
            <person name="Xu J."/>
            <person name="Reddy Y.H.K."/>
            <person name="Borovok I."/>
            <person name="Grinberg I.R."/>
            <person name="Lamed R."/>
            <person name="Zhivin O."/>
            <person name="Bayer E.A."/>
            <person name="Brown S.D."/>
        </authorList>
    </citation>
    <scope>NUCLEOTIDE SEQUENCE [LARGE SCALE GENOMIC DNA]</scope>
    <source>
        <strain evidence="7">DSM 2933</strain>
    </source>
</reference>
<dbReference type="InterPro" id="IPR027417">
    <property type="entry name" value="P-loop_NTPase"/>
</dbReference>
<dbReference type="InterPro" id="IPR014001">
    <property type="entry name" value="Helicase_ATP-bd"/>
</dbReference>
<dbReference type="PANTHER" id="PTHR10799">
    <property type="entry name" value="SNF2/RAD54 HELICASE FAMILY"/>
    <property type="match status" value="1"/>
</dbReference>
<evidence type="ECO:0000259" key="3">
    <source>
        <dbReference type="PROSITE" id="PS50966"/>
    </source>
</evidence>
<feature type="domain" description="Helicase C-terminal" evidence="5">
    <location>
        <begin position="903"/>
        <end position="1063"/>
    </location>
</feature>
<gene>
    <name evidence="6" type="ORF">Bccel_4556</name>
</gene>
<dbReference type="PROSITE" id="PS51192">
    <property type="entry name" value="HELICASE_ATP_BIND_1"/>
    <property type="match status" value="1"/>
</dbReference>
<accession>A0A0L6JV35</accession>
<dbReference type="eggNOG" id="COG0553">
    <property type="taxonomic scope" value="Bacteria"/>
</dbReference>
<keyword evidence="7" id="KW-1185">Reference proteome</keyword>
<feature type="domain" description="Helicase ATP-binding" evidence="4">
    <location>
        <begin position="621"/>
        <end position="781"/>
    </location>
</feature>